<name>A0AAV4UP29_CAEEX</name>
<dbReference type="AlphaFoldDB" id="A0AAV4UP29"/>
<sequence>MFFTLHGRHIRNVTGKPKRGLDVLMCQSLHPSFLALLPFFHRPERSDSSRQQLDTARSTAEAYRVKKNAFVVFPIQSGTLELVKV</sequence>
<dbReference type="EMBL" id="BPLR01013195">
    <property type="protein sequence ID" value="GIY59314.1"/>
    <property type="molecule type" value="Genomic_DNA"/>
</dbReference>
<keyword evidence="2" id="KW-1185">Reference proteome</keyword>
<accession>A0AAV4UP29</accession>
<reference evidence="1 2" key="1">
    <citation type="submission" date="2021-06" db="EMBL/GenBank/DDBJ databases">
        <title>Caerostris extrusa draft genome.</title>
        <authorList>
            <person name="Kono N."/>
            <person name="Arakawa K."/>
        </authorList>
    </citation>
    <scope>NUCLEOTIDE SEQUENCE [LARGE SCALE GENOMIC DNA]</scope>
</reference>
<protein>
    <submittedName>
        <fullName evidence="1">Uncharacterized protein</fullName>
    </submittedName>
</protein>
<evidence type="ECO:0000313" key="1">
    <source>
        <dbReference type="EMBL" id="GIY59314.1"/>
    </source>
</evidence>
<organism evidence="1 2">
    <name type="scientific">Caerostris extrusa</name>
    <name type="common">Bark spider</name>
    <name type="synonym">Caerostris bankana</name>
    <dbReference type="NCBI Taxonomy" id="172846"/>
    <lineage>
        <taxon>Eukaryota</taxon>
        <taxon>Metazoa</taxon>
        <taxon>Ecdysozoa</taxon>
        <taxon>Arthropoda</taxon>
        <taxon>Chelicerata</taxon>
        <taxon>Arachnida</taxon>
        <taxon>Araneae</taxon>
        <taxon>Araneomorphae</taxon>
        <taxon>Entelegynae</taxon>
        <taxon>Araneoidea</taxon>
        <taxon>Araneidae</taxon>
        <taxon>Caerostris</taxon>
    </lineage>
</organism>
<comment type="caution">
    <text evidence="1">The sequence shown here is derived from an EMBL/GenBank/DDBJ whole genome shotgun (WGS) entry which is preliminary data.</text>
</comment>
<gene>
    <name evidence="1" type="ORF">CEXT_50701</name>
</gene>
<proteinExistence type="predicted"/>
<evidence type="ECO:0000313" key="2">
    <source>
        <dbReference type="Proteomes" id="UP001054945"/>
    </source>
</evidence>
<dbReference type="Proteomes" id="UP001054945">
    <property type="component" value="Unassembled WGS sequence"/>
</dbReference>